<dbReference type="PANTHER" id="PTHR21310:SF40">
    <property type="entry name" value="AMINOGLYCOSIDE PHOSPHOTRANSFERASE DOMAIN-CONTAINING PROTEIN-RELATED"/>
    <property type="match status" value="1"/>
</dbReference>
<dbReference type="InterPro" id="IPR051678">
    <property type="entry name" value="AGP_Transferase"/>
</dbReference>
<feature type="domain" description="Aminoglycoside phosphotransferase" evidence="1">
    <location>
        <begin position="205"/>
        <end position="403"/>
    </location>
</feature>
<dbReference type="PANTHER" id="PTHR21310">
    <property type="entry name" value="AMINOGLYCOSIDE PHOSPHOTRANSFERASE-RELATED-RELATED"/>
    <property type="match status" value="1"/>
</dbReference>
<gene>
    <name evidence="2" type="ORF">ACFOKF_20315</name>
</gene>
<comment type="caution">
    <text evidence="2">The sequence shown here is derived from an EMBL/GenBank/DDBJ whole genome shotgun (WGS) entry which is preliminary data.</text>
</comment>
<keyword evidence="3" id="KW-1185">Reference proteome</keyword>
<reference evidence="3" key="1">
    <citation type="journal article" date="2019" name="Int. J. Syst. Evol. Microbiol.">
        <title>The Global Catalogue of Microorganisms (GCM) 10K type strain sequencing project: providing services to taxonomists for standard genome sequencing and annotation.</title>
        <authorList>
            <consortium name="The Broad Institute Genomics Platform"/>
            <consortium name="The Broad Institute Genome Sequencing Center for Infectious Disease"/>
            <person name="Wu L."/>
            <person name="Ma J."/>
        </authorList>
    </citation>
    <scope>NUCLEOTIDE SEQUENCE [LARGE SCALE GENOMIC DNA]</scope>
    <source>
        <strain evidence="3">CCM 7491</strain>
    </source>
</reference>
<dbReference type="Proteomes" id="UP001595681">
    <property type="component" value="Unassembled WGS sequence"/>
</dbReference>
<dbReference type="EMBL" id="JBHRVU010000005">
    <property type="protein sequence ID" value="MFC3443505.1"/>
    <property type="molecule type" value="Genomic_DNA"/>
</dbReference>
<evidence type="ECO:0000313" key="2">
    <source>
        <dbReference type="EMBL" id="MFC3443505.1"/>
    </source>
</evidence>
<evidence type="ECO:0000259" key="1">
    <source>
        <dbReference type="Pfam" id="PF01636"/>
    </source>
</evidence>
<dbReference type="InterPro" id="IPR002575">
    <property type="entry name" value="Aminoglycoside_PTrfase"/>
</dbReference>
<dbReference type="Gene3D" id="3.30.200.20">
    <property type="entry name" value="Phosphorylase Kinase, domain 1"/>
    <property type="match status" value="1"/>
</dbReference>
<dbReference type="RefSeq" id="WP_380798297.1">
    <property type="nucleotide sequence ID" value="NZ_JBHRVU010000005.1"/>
</dbReference>
<proteinExistence type="predicted"/>
<dbReference type="CDD" id="cd05154">
    <property type="entry name" value="ACAD10_11_N-like"/>
    <property type="match status" value="1"/>
</dbReference>
<dbReference type="InterPro" id="IPR011009">
    <property type="entry name" value="Kinase-like_dom_sf"/>
</dbReference>
<dbReference type="SUPFAM" id="SSF56112">
    <property type="entry name" value="Protein kinase-like (PK-like)"/>
    <property type="match status" value="1"/>
</dbReference>
<dbReference type="Pfam" id="PF01636">
    <property type="entry name" value="APH"/>
    <property type="match status" value="1"/>
</dbReference>
<evidence type="ECO:0000313" key="3">
    <source>
        <dbReference type="Proteomes" id="UP001595681"/>
    </source>
</evidence>
<name>A0ABV7NJI8_9SPHN</name>
<dbReference type="Gene3D" id="3.90.1200.10">
    <property type="match status" value="1"/>
</dbReference>
<sequence length="466" mass="50463">MSNAQYLWSAAMGLRTQVRPKVEDSAALGALDNGIRILTAVANALEPATGQIPAHFSAFPLADTDRQGGPAENAAAYRDTGAAIADAAGRLSSGAALSGLGDAIRWEKSLLDSAIARMDAVERALPPAVEADDQAIDPARLQAYLRRRPGCEGAILSAFRLIVGGRSRQTAIFSVSGADALPAHMVIQRGIPGQAGSAAFLSEIAQYRLLTQLHAAGMRVPRPVLVEEDPAWLDAPFLLVERVDGAPVQPDYWLPAESEQIVLGLAREMALLHSQPVESVGDGLRQARERYDVDGWRAELEQLAAQWEGAAHWPSVTMSAVIAWLRQNVDCLDDRRAIVHNDMVFHNILADQDRITAVLDWEQAAIGHPGEDLGYCYPVVIAVTDWSRFMDAYRAAGGADIPQRQIDYFALRAGLRLMHLVMHGGRDSFEKGLSDDILVASAGAHFTQRLLHRIAMILASVLERDA</sequence>
<accession>A0ABV7NJI8</accession>
<protein>
    <submittedName>
        <fullName evidence="2">Phosphotransferase family protein</fullName>
    </submittedName>
</protein>
<dbReference type="InterPro" id="IPR041726">
    <property type="entry name" value="ACAD10_11_N"/>
</dbReference>
<organism evidence="2 3">
    <name type="scientific">Sphingobium rhizovicinum</name>
    <dbReference type="NCBI Taxonomy" id="432308"/>
    <lineage>
        <taxon>Bacteria</taxon>
        <taxon>Pseudomonadati</taxon>
        <taxon>Pseudomonadota</taxon>
        <taxon>Alphaproteobacteria</taxon>
        <taxon>Sphingomonadales</taxon>
        <taxon>Sphingomonadaceae</taxon>
        <taxon>Sphingobium</taxon>
    </lineage>
</organism>